<evidence type="ECO:0000313" key="3">
    <source>
        <dbReference type="Proteomes" id="UP000531840"/>
    </source>
</evidence>
<dbReference type="Proteomes" id="UP000531840">
    <property type="component" value="Unassembled WGS sequence"/>
</dbReference>
<accession>A0ABX2SYB0</accession>
<dbReference type="PANTHER" id="PTHR40111">
    <property type="entry name" value="CEPHALOSPORIN-C DEACETYLASE"/>
    <property type="match status" value="1"/>
</dbReference>
<keyword evidence="3" id="KW-1185">Reference proteome</keyword>
<protein>
    <submittedName>
        <fullName evidence="2">Acetylxylan esterase</fullName>
    </submittedName>
</protein>
<dbReference type="PANTHER" id="PTHR40111:SF1">
    <property type="entry name" value="CEPHALOSPORIN-C DEACETYLASE"/>
    <property type="match status" value="1"/>
</dbReference>
<feature type="domain" description="Acetyl xylan esterase" evidence="1">
    <location>
        <begin position="1"/>
        <end position="312"/>
    </location>
</feature>
<dbReference type="SUPFAM" id="SSF53474">
    <property type="entry name" value="alpha/beta-Hydrolases"/>
    <property type="match status" value="1"/>
</dbReference>
<reference evidence="2 3" key="1">
    <citation type="submission" date="2020-07" db="EMBL/GenBank/DDBJ databases">
        <title>MOT database genomes.</title>
        <authorList>
            <person name="Joseph S."/>
            <person name="Aduse-Opoku J."/>
            <person name="Hashim A."/>
            <person name="Wade W."/>
            <person name="Curtis M."/>
        </authorList>
    </citation>
    <scope>NUCLEOTIDE SEQUENCE [LARGE SCALE GENOMIC DNA]</scope>
    <source>
        <strain evidence="2 3">CIP 106318</strain>
    </source>
</reference>
<dbReference type="RefSeq" id="WP_179941019.1">
    <property type="nucleotide sequence ID" value="NZ_JACBYF010000005.1"/>
</dbReference>
<organism evidence="2 3">
    <name type="scientific">Gemelliphila palaticanis</name>
    <dbReference type="NCBI Taxonomy" id="81950"/>
    <lineage>
        <taxon>Bacteria</taxon>
        <taxon>Bacillati</taxon>
        <taxon>Bacillota</taxon>
        <taxon>Bacilli</taxon>
        <taxon>Bacillales</taxon>
        <taxon>Gemellaceae</taxon>
        <taxon>Gemelliphila</taxon>
    </lineage>
</organism>
<sequence length="314" mass="36051">MDLQYLNSYKGTWPKPDDFDKYWDRQLDLVNKVQLNYTISETKFSKFENIAYYDLNFKSFDGANIYAKYVKPKTDKKVPALLYFHGYPGRNRNCFEKSSYSSIGYAVFAMDFRGQGGLSEDIGGIKGTTVSGHIVAGLDDSLDNMIYRKNILDMCILVRIIKELNGIDENNISCAGGSQGGAFSAMCAALNPEIKKCIIQYPFLSDMKKVYDLNLDLSAYEGIRYYSRWFNTLEANNDYMFNMLSYIDTKNFADRIKAKVLFAASGVDLICPIETQYAVYNNINSEKKLLLYRKYAHENMPDFNEKILEFLLEV</sequence>
<evidence type="ECO:0000259" key="1">
    <source>
        <dbReference type="Pfam" id="PF05448"/>
    </source>
</evidence>
<name>A0ABX2SYB0_9BACL</name>
<evidence type="ECO:0000313" key="2">
    <source>
        <dbReference type="EMBL" id="NYS47297.1"/>
    </source>
</evidence>
<comment type="caution">
    <text evidence="2">The sequence shown here is derived from an EMBL/GenBank/DDBJ whole genome shotgun (WGS) entry which is preliminary data.</text>
</comment>
<dbReference type="EMBL" id="JACBYF010000005">
    <property type="protein sequence ID" value="NYS47297.1"/>
    <property type="molecule type" value="Genomic_DNA"/>
</dbReference>
<dbReference type="InterPro" id="IPR008391">
    <property type="entry name" value="AXE1_dom"/>
</dbReference>
<dbReference type="Gene3D" id="3.40.50.1820">
    <property type="entry name" value="alpha/beta hydrolase"/>
    <property type="match status" value="1"/>
</dbReference>
<proteinExistence type="predicted"/>
<gene>
    <name evidence="2" type="ORF">HZY85_03685</name>
</gene>
<dbReference type="InterPro" id="IPR029058">
    <property type="entry name" value="AB_hydrolase_fold"/>
</dbReference>
<dbReference type="Pfam" id="PF05448">
    <property type="entry name" value="AXE1"/>
    <property type="match status" value="1"/>
</dbReference>
<dbReference type="InterPro" id="IPR039069">
    <property type="entry name" value="CE7"/>
</dbReference>